<dbReference type="Pfam" id="PF09661">
    <property type="entry name" value="DUF2398"/>
    <property type="match status" value="1"/>
</dbReference>
<reference evidence="2" key="1">
    <citation type="submission" date="2016-10" db="EMBL/GenBank/DDBJ databases">
        <authorList>
            <person name="Varghese N."/>
            <person name="Submissions S."/>
        </authorList>
    </citation>
    <scope>NUCLEOTIDE SEQUENCE [LARGE SCALE GENOMIC DNA]</scope>
    <source>
        <strain evidence="2">CGMCC 4.3525</strain>
    </source>
</reference>
<dbReference type="InterPro" id="IPR013494">
    <property type="entry name" value="CHP02678"/>
</dbReference>
<keyword evidence="2" id="KW-1185">Reference proteome</keyword>
<protein>
    <submittedName>
        <fullName evidence="1">TIGR02678 family protein</fullName>
    </submittedName>
</protein>
<dbReference type="Proteomes" id="UP000199352">
    <property type="component" value="Unassembled WGS sequence"/>
</dbReference>
<dbReference type="STRING" id="402600.SAMN05216188_11797"/>
<dbReference type="EMBL" id="FOFR01000017">
    <property type="protein sequence ID" value="SER91024.1"/>
    <property type="molecule type" value="Genomic_DNA"/>
</dbReference>
<name>A0A1H9T200_9PSEU</name>
<dbReference type="RefSeq" id="WP_089957000.1">
    <property type="nucleotide sequence ID" value="NZ_FOFR01000017.1"/>
</dbReference>
<dbReference type="OrthoDB" id="188354at2"/>
<proteinExistence type="predicted"/>
<gene>
    <name evidence="1" type="ORF">SAMN05216188_11797</name>
</gene>
<organism evidence="1 2">
    <name type="scientific">Lentzea xinjiangensis</name>
    <dbReference type="NCBI Taxonomy" id="402600"/>
    <lineage>
        <taxon>Bacteria</taxon>
        <taxon>Bacillati</taxon>
        <taxon>Actinomycetota</taxon>
        <taxon>Actinomycetes</taxon>
        <taxon>Pseudonocardiales</taxon>
        <taxon>Pseudonocardiaceae</taxon>
        <taxon>Lentzea</taxon>
    </lineage>
</organism>
<evidence type="ECO:0000313" key="2">
    <source>
        <dbReference type="Proteomes" id="UP000199352"/>
    </source>
</evidence>
<evidence type="ECO:0000313" key="1">
    <source>
        <dbReference type="EMBL" id="SER91024.1"/>
    </source>
</evidence>
<dbReference type="NCBIfam" id="TIGR02678">
    <property type="entry name" value="TIGR02678 family protein"/>
    <property type="match status" value="1"/>
</dbReference>
<accession>A0A1H9T200</accession>
<sequence length="410" mass="45052">MSNLANQLVIAEREEVARAIRLLLAAPLISARSAPETFDLVRRRRDPVEKWFDYYCGWSLVVEPRLGYARLAKVRLATDPTRPARRHRASRAPFDRRRYTLMCVVAAELLAIPVTTIGLLADRVVQACAVDPAVPRFDTSSRAERMAFVDALRLLESFGAVEVVDGATDAYVDSAAAKVLYRVDATLLMRLPAAPVGASQVAVPADEVPLRFPELLTRLSRERRYGDTDDEVSDVRRNLRLRHSVFRRLVEDPVVHRDELTPAELAYLESPTGGQLLRRAADQAGFLVEERAEGFMLVDPDGLATDSRFPDDSSNAKVAALLLLDGIASASGPVAVEQLRGEADALLSRFPKWAKGYRDENGPGRLVTDALDVLVAFGLVRVSGGVVRARPAAARYAVTRTSADDVEDEP</sequence>
<dbReference type="AlphaFoldDB" id="A0A1H9T200"/>